<protein>
    <submittedName>
        <fullName evidence="1">Uncharacterized protein</fullName>
    </submittedName>
</protein>
<evidence type="ECO:0000313" key="2">
    <source>
        <dbReference type="Proteomes" id="UP001148662"/>
    </source>
</evidence>
<evidence type="ECO:0000313" key="1">
    <source>
        <dbReference type="EMBL" id="KAJ3544782.1"/>
    </source>
</evidence>
<gene>
    <name evidence="1" type="ORF">NM688_g5703</name>
</gene>
<reference evidence="1" key="1">
    <citation type="submission" date="2022-07" db="EMBL/GenBank/DDBJ databases">
        <title>Genome Sequence of Phlebia brevispora.</title>
        <authorList>
            <person name="Buettner E."/>
        </authorList>
    </citation>
    <scope>NUCLEOTIDE SEQUENCE</scope>
    <source>
        <strain evidence="1">MPL23</strain>
    </source>
</reference>
<keyword evidence="2" id="KW-1185">Reference proteome</keyword>
<name>A0ACC1SR81_9APHY</name>
<comment type="caution">
    <text evidence="1">The sequence shown here is derived from an EMBL/GenBank/DDBJ whole genome shotgun (WGS) entry which is preliminary data.</text>
</comment>
<dbReference type="EMBL" id="JANHOG010001078">
    <property type="protein sequence ID" value="KAJ3544782.1"/>
    <property type="molecule type" value="Genomic_DNA"/>
</dbReference>
<accession>A0ACC1SR81</accession>
<organism evidence="1 2">
    <name type="scientific">Phlebia brevispora</name>
    <dbReference type="NCBI Taxonomy" id="194682"/>
    <lineage>
        <taxon>Eukaryota</taxon>
        <taxon>Fungi</taxon>
        <taxon>Dikarya</taxon>
        <taxon>Basidiomycota</taxon>
        <taxon>Agaricomycotina</taxon>
        <taxon>Agaricomycetes</taxon>
        <taxon>Polyporales</taxon>
        <taxon>Meruliaceae</taxon>
        <taxon>Phlebia</taxon>
    </lineage>
</organism>
<sequence>MAYVRYKPIGPDVPDVPFGTVSVGRFSQTLRLELVLVSRRDSSNWTFTSLVSAIQETKAAFGILSDELTTMVLDFRYHQTLRTALPAFSIVPVSEVELPLVIAFCIHIEAAAWRLTTLFGDSPTWRVRGALNSPEVLDALNTDISQHKDKKWFSDFNLYAMQRQPELWYQFSSWRAYVQDEGLKRPIMPGTTVALEPGGFARRQGLIRSPFAYHQFPQDTIDSIFGRRARRPREAVLDKILTSLEAITVTITQPVRTGAEHFSQVFFGQVSGCDEVVCIELYDVRYFPIPDEDDIECVMGPPHIRLGGLNYSEDLGRREESVYDSLSDLQEGLSLRDVHSSKPADTLQAELVTQARHGVRALRAAGVTQPEWHPGQILCPSDAQSVHVIFIDFAFCEMYLGEDKGFPPTEDLDEVYFMFISALEFDEPRVKKCWLQPLKFEYYLLGLVLTDSPGAQQWVSYLKVSCPMTSTRSLNGQAK</sequence>
<dbReference type="Proteomes" id="UP001148662">
    <property type="component" value="Unassembled WGS sequence"/>
</dbReference>
<proteinExistence type="predicted"/>